<keyword evidence="7" id="KW-0548">Nucleotidyltransferase</keyword>
<dbReference type="SMART" id="SM00292">
    <property type="entry name" value="BRCT"/>
    <property type="match status" value="1"/>
</dbReference>
<dbReference type="InterPro" id="IPR001126">
    <property type="entry name" value="UmuC"/>
</dbReference>
<dbReference type="Pfam" id="PF11799">
    <property type="entry name" value="IMS_C"/>
    <property type="match status" value="1"/>
</dbReference>
<evidence type="ECO:0000259" key="15">
    <source>
        <dbReference type="PROSITE" id="PS50172"/>
    </source>
</evidence>
<feature type="compositionally biased region" description="Basic and acidic residues" evidence="14">
    <location>
        <begin position="357"/>
        <end position="369"/>
    </location>
</feature>
<dbReference type="PROSITE" id="PS50173">
    <property type="entry name" value="UMUC"/>
    <property type="match status" value="1"/>
</dbReference>
<evidence type="ECO:0000313" key="17">
    <source>
        <dbReference type="EMBL" id="KAJ8021580.1"/>
    </source>
</evidence>
<protein>
    <recommendedName>
        <fullName evidence="4">DNA repair protein REV1</fullName>
    </recommendedName>
</protein>
<feature type="domain" description="UmuC" evidence="16">
    <location>
        <begin position="1028"/>
        <end position="1287"/>
    </location>
</feature>
<feature type="compositionally biased region" description="Low complexity" evidence="14">
    <location>
        <begin position="197"/>
        <end position="206"/>
    </location>
</feature>
<feature type="compositionally biased region" description="Basic and acidic residues" evidence="14">
    <location>
        <begin position="470"/>
        <end position="488"/>
    </location>
</feature>
<feature type="compositionally biased region" description="Basic and acidic residues" evidence="14">
    <location>
        <begin position="589"/>
        <end position="607"/>
    </location>
</feature>
<dbReference type="SUPFAM" id="SSF56672">
    <property type="entry name" value="DNA/RNA polymerases"/>
    <property type="match status" value="1"/>
</dbReference>
<dbReference type="FunFam" id="3.40.50.10190:FF:000011">
    <property type="entry name" value="DNA repair protein REV1"/>
    <property type="match status" value="1"/>
</dbReference>
<dbReference type="Pfam" id="PF00817">
    <property type="entry name" value="IMS"/>
    <property type="match status" value="1"/>
</dbReference>
<dbReference type="SUPFAM" id="SSF100879">
    <property type="entry name" value="Lesion bypass DNA polymerase (Y-family), little finger domain"/>
    <property type="match status" value="1"/>
</dbReference>
<feature type="domain" description="BRCT" evidence="15">
    <location>
        <begin position="50"/>
        <end position="137"/>
    </location>
</feature>
<comment type="cofactor">
    <cofactor evidence="1">
        <name>Mg(2+)</name>
        <dbReference type="ChEBI" id="CHEBI:18420"/>
    </cofactor>
</comment>
<dbReference type="GO" id="GO:0042276">
    <property type="term" value="P:error-prone translesion synthesis"/>
    <property type="evidence" value="ECO:0007669"/>
    <property type="project" value="TreeGrafter"/>
</dbReference>
<evidence type="ECO:0000256" key="10">
    <source>
        <dbReference type="ARBA" id="ARBA00022842"/>
    </source>
</evidence>
<feature type="compositionally biased region" description="Polar residues" evidence="14">
    <location>
        <begin position="1689"/>
        <end position="1699"/>
    </location>
</feature>
<evidence type="ECO:0000259" key="16">
    <source>
        <dbReference type="PROSITE" id="PS50173"/>
    </source>
</evidence>
<organism evidence="17 18">
    <name type="scientific">Holothuria leucospilota</name>
    <name type="common">Black long sea cucumber</name>
    <name type="synonym">Mertensiothuria leucospilota</name>
    <dbReference type="NCBI Taxonomy" id="206669"/>
    <lineage>
        <taxon>Eukaryota</taxon>
        <taxon>Metazoa</taxon>
        <taxon>Echinodermata</taxon>
        <taxon>Eleutherozoa</taxon>
        <taxon>Echinozoa</taxon>
        <taxon>Holothuroidea</taxon>
        <taxon>Aspidochirotacea</taxon>
        <taxon>Aspidochirotida</taxon>
        <taxon>Holothuriidae</taxon>
        <taxon>Holothuria</taxon>
    </lineage>
</organism>
<evidence type="ECO:0000256" key="2">
    <source>
        <dbReference type="ARBA" id="ARBA00004123"/>
    </source>
</evidence>
<feature type="compositionally biased region" description="Basic and acidic residues" evidence="14">
    <location>
        <begin position="452"/>
        <end position="462"/>
    </location>
</feature>
<feature type="compositionally biased region" description="Polar residues" evidence="14">
    <location>
        <begin position="551"/>
        <end position="570"/>
    </location>
</feature>
<evidence type="ECO:0000256" key="8">
    <source>
        <dbReference type="ARBA" id="ARBA00022723"/>
    </source>
</evidence>
<gene>
    <name evidence="17" type="ORF">HOLleu_38826</name>
</gene>
<keyword evidence="11" id="KW-0238">DNA-binding</keyword>
<feature type="compositionally biased region" description="Basic and acidic residues" evidence="14">
    <location>
        <begin position="1678"/>
        <end position="1688"/>
    </location>
</feature>
<evidence type="ECO:0000256" key="5">
    <source>
        <dbReference type="ARBA" id="ARBA00022634"/>
    </source>
</evidence>
<evidence type="ECO:0000256" key="14">
    <source>
        <dbReference type="SAM" id="MobiDB-lite"/>
    </source>
</evidence>
<accession>A0A9Q0YFP3</accession>
<dbReference type="InterPro" id="IPR036420">
    <property type="entry name" value="BRCT_dom_sf"/>
</dbReference>
<dbReference type="Proteomes" id="UP001152320">
    <property type="component" value="Chromosome 21"/>
</dbReference>
<dbReference type="Pfam" id="PF14377">
    <property type="entry name" value="UBM"/>
    <property type="match status" value="2"/>
</dbReference>
<dbReference type="Pfam" id="PF16589">
    <property type="entry name" value="BRCT_2"/>
    <property type="match status" value="1"/>
</dbReference>
<dbReference type="GO" id="GO:0003684">
    <property type="term" value="F:damaged DNA binding"/>
    <property type="evidence" value="ECO:0007669"/>
    <property type="project" value="InterPro"/>
</dbReference>
<feature type="compositionally biased region" description="Polar residues" evidence="14">
    <location>
        <begin position="1617"/>
        <end position="1633"/>
    </location>
</feature>
<keyword evidence="5" id="KW-0237">DNA synthesis</keyword>
<evidence type="ECO:0000256" key="7">
    <source>
        <dbReference type="ARBA" id="ARBA00022695"/>
    </source>
</evidence>
<feature type="region of interest" description="Disordered" evidence="14">
    <location>
        <begin position="150"/>
        <end position="206"/>
    </location>
</feature>
<dbReference type="EMBL" id="JAIZAY010000021">
    <property type="protein sequence ID" value="KAJ8021580.1"/>
    <property type="molecule type" value="Genomic_DNA"/>
</dbReference>
<feature type="region of interest" description="Disordered" evidence="14">
    <location>
        <begin position="357"/>
        <end position="398"/>
    </location>
</feature>
<dbReference type="SUPFAM" id="SSF52113">
    <property type="entry name" value="BRCT domain"/>
    <property type="match status" value="1"/>
</dbReference>
<feature type="compositionally biased region" description="Polar residues" evidence="14">
    <location>
        <begin position="675"/>
        <end position="689"/>
    </location>
</feature>
<reference evidence="17" key="1">
    <citation type="submission" date="2021-10" db="EMBL/GenBank/DDBJ databases">
        <title>Tropical sea cucumber genome reveals ecological adaptation and Cuvierian tubules defense mechanism.</title>
        <authorList>
            <person name="Chen T."/>
        </authorList>
    </citation>
    <scope>NUCLEOTIDE SEQUENCE</scope>
    <source>
        <strain evidence="17">Nanhai2018</strain>
        <tissue evidence="17">Muscle</tissue>
    </source>
</reference>
<dbReference type="Gene3D" id="3.40.50.10190">
    <property type="entry name" value="BRCT domain"/>
    <property type="match status" value="1"/>
</dbReference>
<dbReference type="Gene3D" id="1.10.150.20">
    <property type="entry name" value="5' to 3' exonuclease, C-terminal subdomain"/>
    <property type="match status" value="1"/>
</dbReference>
<dbReference type="GO" id="GO:0070987">
    <property type="term" value="P:error-free translesion synthesis"/>
    <property type="evidence" value="ECO:0007669"/>
    <property type="project" value="TreeGrafter"/>
</dbReference>
<keyword evidence="13" id="KW-0539">Nucleus</keyword>
<dbReference type="GO" id="GO:0006281">
    <property type="term" value="P:DNA repair"/>
    <property type="evidence" value="ECO:0007669"/>
    <property type="project" value="UniProtKB-KW"/>
</dbReference>
<feature type="compositionally biased region" description="Polar residues" evidence="14">
    <location>
        <begin position="167"/>
        <end position="191"/>
    </location>
</feature>
<dbReference type="Pfam" id="PF21999">
    <property type="entry name" value="IMS_HHH_1"/>
    <property type="match status" value="1"/>
</dbReference>
<dbReference type="PROSITE" id="PS50172">
    <property type="entry name" value="BRCT"/>
    <property type="match status" value="1"/>
</dbReference>
<dbReference type="OrthoDB" id="427711at2759"/>
<comment type="subcellular location">
    <subcellularLocation>
        <location evidence="2">Nucleus</location>
    </subcellularLocation>
</comment>
<dbReference type="PANTHER" id="PTHR45990">
    <property type="entry name" value="DNA REPAIR PROTEIN REV1"/>
    <property type="match status" value="1"/>
</dbReference>
<feature type="compositionally biased region" description="Basic and acidic residues" evidence="14">
    <location>
        <begin position="1644"/>
        <end position="1654"/>
    </location>
</feature>
<feature type="region of interest" description="Disordered" evidence="14">
    <location>
        <begin position="672"/>
        <end position="703"/>
    </location>
</feature>
<comment type="caution">
    <text evidence="17">The sequence shown here is derived from an EMBL/GenBank/DDBJ whole genome shotgun (WGS) entry which is preliminary data.</text>
</comment>
<feature type="region of interest" description="Disordered" evidence="14">
    <location>
        <begin position="1575"/>
        <end position="1699"/>
    </location>
</feature>
<dbReference type="InterPro" id="IPR025527">
    <property type="entry name" value="HUWE1/Rev1_UBM"/>
</dbReference>
<dbReference type="Gene3D" id="3.30.1490.100">
    <property type="entry name" value="DNA polymerase, Y-family, little finger domain"/>
    <property type="match status" value="1"/>
</dbReference>
<feature type="compositionally biased region" description="Basic and acidic residues" evidence="14">
    <location>
        <begin position="154"/>
        <end position="165"/>
    </location>
</feature>
<evidence type="ECO:0000256" key="6">
    <source>
        <dbReference type="ARBA" id="ARBA00022679"/>
    </source>
</evidence>
<dbReference type="GO" id="GO:0046872">
    <property type="term" value="F:metal ion binding"/>
    <property type="evidence" value="ECO:0007669"/>
    <property type="project" value="UniProtKB-KW"/>
</dbReference>
<evidence type="ECO:0000256" key="4">
    <source>
        <dbReference type="ARBA" id="ARBA00020399"/>
    </source>
</evidence>
<dbReference type="GO" id="GO:0005634">
    <property type="term" value="C:nucleus"/>
    <property type="evidence" value="ECO:0007669"/>
    <property type="project" value="UniProtKB-SubCell"/>
</dbReference>
<feature type="region of interest" description="Disordered" evidence="14">
    <location>
        <begin position="435"/>
        <end position="520"/>
    </location>
</feature>
<feature type="region of interest" description="Disordered" evidence="14">
    <location>
        <begin position="551"/>
        <end position="631"/>
    </location>
</feature>
<evidence type="ECO:0000256" key="11">
    <source>
        <dbReference type="ARBA" id="ARBA00023125"/>
    </source>
</evidence>
<dbReference type="InterPro" id="IPR043128">
    <property type="entry name" value="Rev_trsase/Diguanyl_cyclase"/>
</dbReference>
<feature type="region of interest" description="Disordered" evidence="14">
    <location>
        <begin position="1070"/>
        <end position="1123"/>
    </location>
</feature>
<evidence type="ECO:0000256" key="13">
    <source>
        <dbReference type="ARBA" id="ARBA00023242"/>
    </source>
</evidence>
<dbReference type="InterPro" id="IPR017961">
    <property type="entry name" value="DNA_pol_Y-fam_little_finger"/>
</dbReference>
<dbReference type="Gene3D" id="3.40.1170.60">
    <property type="match status" value="1"/>
</dbReference>
<keyword evidence="8" id="KW-0479">Metal-binding</keyword>
<feature type="compositionally biased region" description="Polar residues" evidence="14">
    <location>
        <begin position="1793"/>
        <end position="1810"/>
    </location>
</feature>
<keyword evidence="6" id="KW-0808">Transferase</keyword>
<keyword evidence="12" id="KW-0234">DNA repair</keyword>
<dbReference type="GO" id="GO:0003887">
    <property type="term" value="F:DNA-directed DNA polymerase activity"/>
    <property type="evidence" value="ECO:0007669"/>
    <property type="project" value="InterPro"/>
</dbReference>
<feature type="region of interest" description="Disordered" evidence="14">
    <location>
        <begin position="1476"/>
        <end position="1495"/>
    </location>
</feature>
<feature type="compositionally biased region" description="Polar residues" evidence="14">
    <location>
        <begin position="1655"/>
        <end position="1677"/>
    </location>
</feature>
<evidence type="ECO:0000256" key="9">
    <source>
        <dbReference type="ARBA" id="ARBA00022763"/>
    </source>
</evidence>
<feature type="compositionally biased region" description="Polar residues" evidence="14">
    <location>
        <begin position="763"/>
        <end position="775"/>
    </location>
</feature>
<sequence>MSLGNSKKRRYPDDGWGGGGFGAYMKKKAVKLAKQFENGASETGDDSNGKFSKIFKGVSIYVNGFTDPPASKLKKLMMMHGGRYIYYPNKSNTTHIVANNLAYTKIKELKNEKVVSPKWITDSVEAGKLLPHAPYLIYRPKASNQSLHRFAYKKRSERDKEKEGTEGNVSSLEDSDTSKSCSGQPKSSTAYKSGHTKNASNDAISDSSSKKCVSINEMVKLGECIVSSCDARKVKHKEVGLCKEKPKVLVSEQSKPEQMAACTRKHDEQLLMKEVQPGSNVKLSKLASVNIGHVGENLFERFQVAKCKNEPNKKAINKSGQGNSHMQQTKVAGSSHHIEDPTTGKKAVAKCRREVDGNAINKQERKRNDLPQSEKGVIAQTKNSAEKNSVPKCKNDPNNEFVIKSGQKNIDDVGKNLFERFQFAKCKNEPNKTLINKSGQGNNHMQQNKDVGSSHHIEDSTTGKKAVAKCRKEVDGNAINKQERKRSDLPQSKKGVIAQTKNSAEKNSVPKCKNDPNNEFVIKSGQENIDDVGKNLFERFQVAKCKNEPNKTLINKSGQGNNHMQQNKDVGSSHHIEDSTTGKKAVAKCRKEVDGNAINKQERKRSDLPQSEKGVIAQTKNSAEKNSVPKCKNDSNNKFVIKSGQENIDHVGENLFERFQVAKCKNEPNKKAINKSGQGNSHMQQTKVAGSSHHIEDSTTGKKAIAKCRREVDGNAINKQERKINDLPQSEKGVIAQTKNSAEKNSVPKCKNDSSKKFVIKSGQENSHLQQTQVTKSRDQDRNSASVKSAVIKHRKDVDSNTANTEKRSSGLQQSKKGLIAQIENFVEKNPVQKSRNHAKKDCINTDGRESQQPALQDQKISFAETSPVKIIGSECLKPSEPFGKGPQTQSCLDIADSKSKESDPKELPISDENDDVPPIQLNNCYFPKSNDPAFLPTFYRHSSFYHLTTWRAEHKIFVKKLHEKGDRSFPGKKKLMAMFQKNCTSDESKCDNSNSAKLENLCGSENETEKPISGSQDETENGKPRMIMHIDMDAFFVAVSLLNYPELLDKPVAVAHYAAKPKKAEKVLPEKVGQFEGKSQGKGTPSRTGGLKNGRGEPSKEGQNGQQLSQVSQVRGNGAPVHPGLGMVASEADNFTSLAAIASCSYQARKSGVRNGMLMKDAKELCPELRTIPYDFDGYHRVSRLLYETIASYTHDITAASCDEVVVDITNLMRETGATAIQIANVIRKEVFEKTKCTASAGLASNVILAKLCTKAAKPNGTFLLKDKDVTDFLKKAPVGDLPGIGRAFNKKMHSLGVYTCEDLQNVELKVLQKEFGPRTGEILYQNCRGCDTQHLTADRQRKYVSVEVNYGIRFDSDDDAYQFINLLCQKIDQKMKKLGMIGRRISLKLKVRRPGTPVEDPKYMGYGVSDDKLKSISLSQETNDAGTIERTCKSLYLHMGADAKDIRGVGIQLSLLKKISKGHAISKSLTEMLPKKEDVPKSPKRLAPIEDKPKPRTYSMLDFMETKTESSPSSLTQPEYRPIRKWSGVPPLPFTMSPSQCLFPFSKVDPNSVKVEKTDCLIAGKRETVMDLWSKSVTPSRPSSARKLSLGENGSGEKDEKVESPNLSLGGMKSQEPSSDQPSSLTKNSLSLGCAPTPPKTKKPDSKCEKSGSDQPFTQVPTSSFGKSTDTPSETLKTDIKVEKSSLDQPSIPTTTSYVPVLTSVPTEFQTAEMKIKKPCPDKPFSQTAVSSFIGGTCTPTKTQHSQIKSKKSSAINVTPSDTLCTPSPMKANTSESRVEESGSDELVIPTTASPSLGCTMTPSTTQKADAKFQLPPPTELDLSVLRSLPPEICDQIIQEYSSDEIKDTVAIQRIKSYHPNTASTSTGITSELDQDVLQNLPPEILQEVLAEERRKVIRRMSEEKSDLGNEPSSYSEEIEPHGLDCLLLACC</sequence>
<evidence type="ECO:0000256" key="3">
    <source>
        <dbReference type="ARBA" id="ARBA00010945"/>
    </source>
</evidence>
<dbReference type="InterPro" id="IPR043502">
    <property type="entry name" value="DNA/RNA_pol_sf"/>
</dbReference>
<keyword evidence="9" id="KW-0227">DNA damage</keyword>
<dbReference type="InterPro" id="IPR053848">
    <property type="entry name" value="IMS_HHH_1"/>
</dbReference>
<dbReference type="FunFam" id="3.30.1490.100:FF:000001">
    <property type="entry name" value="DNA repair protein REV1"/>
    <property type="match status" value="1"/>
</dbReference>
<keyword evidence="18" id="KW-1185">Reference proteome</keyword>
<dbReference type="GO" id="GO:0017125">
    <property type="term" value="F:deoxycytidyl transferase activity"/>
    <property type="evidence" value="ECO:0007669"/>
    <property type="project" value="TreeGrafter"/>
</dbReference>
<keyword evidence="10" id="KW-0460">Magnesium</keyword>
<feature type="compositionally biased region" description="Polar residues" evidence="14">
    <location>
        <begin position="1742"/>
        <end position="1778"/>
    </location>
</feature>
<dbReference type="InterPro" id="IPR036775">
    <property type="entry name" value="DNA_pol_Y-fam_lit_finger_sf"/>
</dbReference>
<feature type="compositionally biased region" description="Basic and acidic residues" evidence="14">
    <location>
        <begin position="571"/>
        <end position="581"/>
    </location>
</feature>
<dbReference type="CDD" id="cd17719">
    <property type="entry name" value="BRCT_Rev1"/>
    <property type="match status" value="1"/>
</dbReference>
<evidence type="ECO:0000313" key="18">
    <source>
        <dbReference type="Proteomes" id="UP001152320"/>
    </source>
</evidence>
<dbReference type="Gene3D" id="3.30.70.270">
    <property type="match status" value="2"/>
</dbReference>
<evidence type="ECO:0000256" key="12">
    <source>
        <dbReference type="ARBA" id="ARBA00023204"/>
    </source>
</evidence>
<feature type="compositionally biased region" description="Polar residues" evidence="14">
    <location>
        <begin position="800"/>
        <end position="816"/>
    </location>
</feature>
<dbReference type="PANTHER" id="PTHR45990:SF1">
    <property type="entry name" value="DNA REPAIR PROTEIN REV1"/>
    <property type="match status" value="1"/>
</dbReference>
<feature type="region of interest" description="Disordered" evidence="14">
    <location>
        <begin position="1742"/>
        <end position="1815"/>
    </location>
</feature>
<feature type="compositionally biased region" description="Polar residues" evidence="14">
    <location>
        <begin position="435"/>
        <end position="451"/>
    </location>
</feature>
<feature type="region of interest" description="Disordered" evidence="14">
    <location>
        <begin position="761"/>
        <end position="816"/>
    </location>
</feature>
<dbReference type="InterPro" id="IPR001357">
    <property type="entry name" value="BRCT_dom"/>
</dbReference>
<name>A0A9Q0YFP3_HOLLE</name>
<evidence type="ECO:0000256" key="1">
    <source>
        <dbReference type="ARBA" id="ARBA00001946"/>
    </source>
</evidence>
<feature type="compositionally biased region" description="Polar residues" evidence="14">
    <location>
        <begin position="1102"/>
        <end position="1116"/>
    </location>
</feature>
<proteinExistence type="inferred from homology"/>
<comment type="similarity">
    <text evidence="3">Belongs to the DNA polymerase type-Y family.</text>
</comment>